<sequence>MSASGDAADHENRPGGHTPDPIEEYQKDFEAAEKKIAGEIDPGMRAVVVAVCVLVLLLSFTLPHTGSANGWDVLIYAQPAVDEHVKLPSRIFVWLALVFGGVFSILALVTRRWVLAWVALAGTAVSTVFGMLAIWSRQTLPVADASGAGPGIGLILGWITVIVLTFHWLKVVWTRTAMQLAAEEARRNAADPDSHNDWTV</sequence>
<feature type="region of interest" description="Disordered" evidence="1">
    <location>
        <begin position="1"/>
        <end position="22"/>
    </location>
</feature>
<keyword evidence="2" id="KW-0472">Membrane</keyword>
<reference evidence="3 4" key="1">
    <citation type="journal article" date="2016" name="Genome Biol. Evol.">
        <title>Pangenome and Phylogenomic Analysis of the Pathogenic Actinobacterium Rhodococcus equi.</title>
        <authorList>
            <person name="Anastasi E."/>
            <person name="MacArthur I."/>
            <person name="Scortti M."/>
            <person name="Alvarez S."/>
            <person name="Giguere S."/>
            <person name="Vazquez-Boland J.A."/>
        </authorList>
    </citation>
    <scope>NUCLEOTIDE SEQUENCE [LARGE SCALE GENOMIC DNA]</scope>
    <source>
        <strain evidence="3 4">PAM1271</strain>
    </source>
</reference>
<proteinExistence type="predicted"/>
<feature type="transmembrane region" description="Helical" evidence="2">
    <location>
        <begin position="147"/>
        <end position="169"/>
    </location>
</feature>
<protein>
    <submittedName>
        <fullName evidence="3">Uncharacterized protein</fullName>
    </submittedName>
</protein>
<dbReference type="Proteomes" id="UP000193518">
    <property type="component" value="Unassembled WGS sequence"/>
</dbReference>
<dbReference type="GeneID" id="57577676"/>
<name>A0A9Q5WQS1_RHOHA</name>
<dbReference type="RefSeq" id="WP_005513706.1">
    <property type="nucleotide sequence ID" value="NZ_AP024181.1"/>
</dbReference>
<dbReference type="AlphaFoldDB" id="A0A9Q5WQS1"/>
<evidence type="ECO:0000313" key="3">
    <source>
        <dbReference type="EMBL" id="ORM24477.1"/>
    </source>
</evidence>
<dbReference type="EMBL" id="LWIC01000007">
    <property type="protein sequence ID" value="ORM24477.1"/>
    <property type="molecule type" value="Genomic_DNA"/>
</dbReference>
<keyword evidence="2" id="KW-1133">Transmembrane helix</keyword>
<keyword evidence="2" id="KW-0812">Transmembrane</keyword>
<evidence type="ECO:0000256" key="2">
    <source>
        <dbReference type="SAM" id="Phobius"/>
    </source>
</evidence>
<feature type="transmembrane region" description="Helical" evidence="2">
    <location>
        <begin position="114"/>
        <end position="135"/>
    </location>
</feature>
<evidence type="ECO:0000256" key="1">
    <source>
        <dbReference type="SAM" id="MobiDB-lite"/>
    </source>
</evidence>
<accession>A0A9Q5WQS1</accession>
<organism evidence="3 4">
    <name type="scientific">Rhodococcus hoagii</name>
    <name type="common">Corynebacterium equii</name>
    <dbReference type="NCBI Taxonomy" id="43767"/>
    <lineage>
        <taxon>Bacteria</taxon>
        <taxon>Bacillati</taxon>
        <taxon>Actinomycetota</taxon>
        <taxon>Actinomycetes</taxon>
        <taxon>Mycobacteriales</taxon>
        <taxon>Nocardiaceae</taxon>
        <taxon>Prescottella</taxon>
    </lineage>
</organism>
<gene>
    <name evidence="3" type="ORF">A5N68_17660</name>
</gene>
<feature type="transmembrane region" description="Helical" evidence="2">
    <location>
        <begin position="91"/>
        <end position="109"/>
    </location>
</feature>
<evidence type="ECO:0000313" key="4">
    <source>
        <dbReference type="Proteomes" id="UP000193518"/>
    </source>
</evidence>
<comment type="caution">
    <text evidence="3">The sequence shown here is derived from an EMBL/GenBank/DDBJ whole genome shotgun (WGS) entry which is preliminary data.</text>
</comment>
<feature type="transmembrane region" description="Helical" evidence="2">
    <location>
        <begin position="43"/>
        <end position="62"/>
    </location>
</feature>